<evidence type="ECO:0000313" key="4">
    <source>
        <dbReference type="EMBL" id="OGW98088.1"/>
    </source>
</evidence>
<dbReference type="EMBL" id="MHFR01000037">
    <property type="protein sequence ID" value="OGW98088.1"/>
    <property type="molecule type" value="Genomic_DNA"/>
</dbReference>
<feature type="region of interest" description="Disordered" evidence="3">
    <location>
        <begin position="132"/>
        <end position="159"/>
    </location>
</feature>
<evidence type="ECO:0000256" key="2">
    <source>
        <dbReference type="HAMAP-Rule" id="MF_00674"/>
    </source>
</evidence>
<dbReference type="HAMAP" id="MF_00674">
    <property type="entry name" value="UPF0251"/>
    <property type="match status" value="1"/>
</dbReference>
<protein>
    <recommendedName>
        <fullName evidence="2">UPF0251 protein A3G33_07630</fullName>
    </recommendedName>
</protein>
<dbReference type="AlphaFoldDB" id="A0A1G1KYV1"/>
<organism evidence="4 5">
    <name type="scientific">Candidatus Danuiimicrobium aquiferis</name>
    <dbReference type="NCBI Taxonomy" id="1801832"/>
    <lineage>
        <taxon>Bacteria</taxon>
        <taxon>Pseudomonadati</taxon>
        <taxon>Candidatus Omnitrophota</taxon>
        <taxon>Candidatus Danuiimicrobium</taxon>
    </lineage>
</organism>
<accession>A0A1G1KYV1</accession>
<dbReference type="PANTHER" id="PTHR37478">
    <property type="match status" value="1"/>
</dbReference>
<evidence type="ECO:0000256" key="3">
    <source>
        <dbReference type="SAM" id="MobiDB-lite"/>
    </source>
</evidence>
<sequence>MARPIRCRCIRGVPEANYFKPRGIPVTSLGEVCLGMDEFEAIRLADLDGQYQEKAAKQMNVSRQTFGNIIETAHRKIADAVVNGKALKIEGGVVQMMQRQFVCSDCKHEWSVAFGTGRPEACPKCQSKNVCRSEKDKGRGRGGRGAGSGQCLRRECQRS</sequence>
<dbReference type="Pfam" id="PF02001">
    <property type="entry name" value="DUF134"/>
    <property type="match status" value="1"/>
</dbReference>
<name>A0A1G1KYV1_9BACT</name>
<evidence type="ECO:0000256" key="1">
    <source>
        <dbReference type="ARBA" id="ARBA00009350"/>
    </source>
</evidence>
<dbReference type="InterPro" id="IPR002852">
    <property type="entry name" value="UPF0251"/>
</dbReference>
<gene>
    <name evidence="4" type="ORF">A3G33_07630</name>
</gene>
<evidence type="ECO:0000313" key="5">
    <source>
        <dbReference type="Proteomes" id="UP000178187"/>
    </source>
</evidence>
<comment type="caution">
    <text evidence="4">The sequence shown here is derived from an EMBL/GenBank/DDBJ whole genome shotgun (WGS) entry which is preliminary data.</text>
</comment>
<reference evidence="4 5" key="1">
    <citation type="journal article" date="2016" name="Nat. Commun.">
        <title>Thousands of microbial genomes shed light on interconnected biogeochemical processes in an aquifer system.</title>
        <authorList>
            <person name="Anantharaman K."/>
            <person name="Brown C.T."/>
            <person name="Hug L.A."/>
            <person name="Sharon I."/>
            <person name="Castelle C.J."/>
            <person name="Probst A.J."/>
            <person name="Thomas B.C."/>
            <person name="Singh A."/>
            <person name="Wilkins M.J."/>
            <person name="Karaoz U."/>
            <person name="Brodie E.L."/>
            <person name="Williams K.H."/>
            <person name="Hubbard S.S."/>
            <person name="Banfield J.F."/>
        </authorList>
    </citation>
    <scope>NUCLEOTIDE SEQUENCE [LARGE SCALE GENOMIC DNA]</scope>
</reference>
<dbReference type="Proteomes" id="UP000178187">
    <property type="component" value="Unassembled WGS sequence"/>
</dbReference>
<comment type="similarity">
    <text evidence="1 2">Belongs to the UPF0251 family.</text>
</comment>
<dbReference type="PANTHER" id="PTHR37478:SF2">
    <property type="entry name" value="UPF0251 PROTEIN TK0562"/>
    <property type="match status" value="1"/>
</dbReference>
<proteinExistence type="inferred from homology"/>